<sequence length="405" mass="44400">MIKRLSNRASIISPSATMSLNAKTKALIKSGKNIINMSVGEPDLRPPMSASLAGIQAIVNGQTGYTPASGLIELREAIAQYLVEKTGISYEPTQIVASAGGKQPLYNTFQVICDEGDEVILPSPYWVSYPEQIKLAGATPVIVRCDETTDFKMGPEQLAQHISGRTKAVIITSPNNPTGSVYSREELKEIGLVLKDRPGIYIICDEIYDRFVYEGEHVSLVSLFPELSDRIILTNGFSKVFAMTGWRLGYTASSLDIAEAISSFQSHATGSPSTISQIAGIAAFDSFDESMVAEYRNRRDLLLSGLNKIEGIECSVPQGAFYAFPKVSNFIGSEFQGKQISDINQFCDLLLEDQLISVVPGSAFGEPNNIRLNFAVSTELILEAIQRIRNFTEKLNFLETKSRRL</sequence>
<keyword evidence="9" id="KW-1185">Reference proteome</keyword>
<keyword evidence="3 6" id="KW-0032">Aminotransferase</keyword>
<dbReference type="InterPro" id="IPR015421">
    <property type="entry name" value="PyrdxlP-dep_Trfase_major"/>
</dbReference>
<evidence type="ECO:0000256" key="2">
    <source>
        <dbReference type="ARBA" id="ARBA00007441"/>
    </source>
</evidence>
<evidence type="ECO:0000313" key="8">
    <source>
        <dbReference type="EMBL" id="MDT3427670.1"/>
    </source>
</evidence>
<dbReference type="GO" id="GO:0004069">
    <property type="term" value="F:L-aspartate:2-oxoglutarate aminotransferase activity"/>
    <property type="evidence" value="ECO:0007669"/>
    <property type="project" value="UniProtKB-EC"/>
</dbReference>
<dbReference type="PANTHER" id="PTHR46383:SF1">
    <property type="entry name" value="ASPARTATE AMINOTRANSFERASE"/>
    <property type="match status" value="1"/>
</dbReference>
<evidence type="ECO:0000256" key="3">
    <source>
        <dbReference type="ARBA" id="ARBA00022576"/>
    </source>
</evidence>
<reference evidence="8 9" key="1">
    <citation type="submission" date="2023-07" db="EMBL/GenBank/DDBJ databases">
        <title>Genomic Encyclopedia of Type Strains, Phase IV (KMG-IV): sequencing the most valuable type-strain genomes for metagenomic binning, comparative biology and taxonomic classification.</title>
        <authorList>
            <person name="Goeker M."/>
        </authorList>
    </citation>
    <scope>NUCLEOTIDE SEQUENCE [LARGE SCALE GENOMIC DNA]</scope>
    <source>
        <strain evidence="8 9">T98</strain>
    </source>
</reference>
<comment type="cofactor">
    <cofactor evidence="1 6">
        <name>pyridoxal 5'-phosphate</name>
        <dbReference type="ChEBI" id="CHEBI:597326"/>
    </cofactor>
</comment>
<dbReference type="InterPro" id="IPR050596">
    <property type="entry name" value="AspAT/PAT-like"/>
</dbReference>
<dbReference type="PRINTS" id="PR00753">
    <property type="entry name" value="ACCSYNTHASE"/>
</dbReference>
<evidence type="ECO:0000256" key="1">
    <source>
        <dbReference type="ARBA" id="ARBA00001933"/>
    </source>
</evidence>
<dbReference type="EC" id="2.6.1.-" evidence="6"/>
<protein>
    <recommendedName>
        <fullName evidence="6">Aminotransferase</fullName>
        <ecNumber evidence="6">2.6.1.-</ecNumber>
    </recommendedName>
</protein>
<dbReference type="RefSeq" id="WP_025699093.1">
    <property type="nucleotide sequence ID" value="NZ_JAUSUY010000013.1"/>
</dbReference>
<dbReference type="PROSITE" id="PS00105">
    <property type="entry name" value="AA_TRANSFER_CLASS_1"/>
    <property type="match status" value="1"/>
</dbReference>
<dbReference type="Gene3D" id="3.90.1150.10">
    <property type="entry name" value="Aspartate Aminotransferase, domain 1"/>
    <property type="match status" value="1"/>
</dbReference>
<evidence type="ECO:0000256" key="4">
    <source>
        <dbReference type="ARBA" id="ARBA00022679"/>
    </source>
</evidence>
<dbReference type="CDD" id="cd00609">
    <property type="entry name" value="AAT_like"/>
    <property type="match status" value="1"/>
</dbReference>
<comment type="caution">
    <text evidence="8">The sequence shown here is derived from an EMBL/GenBank/DDBJ whole genome shotgun (WGS) entry which is preliminary data.</text>
</comment>
<proteinExistence type="inferred from homology"/>
<evidence type="ECO:0000256" key="6">
    <source>
        <dbReference type="RuleBase" id="RU000481"/>
    </source>
</evidence>
<evidence type="ECO:0000259" key="7">
    <source>
        <dbReference type="Pfam" id="PF00155"/>
    </source>
</evidence>
<organism evidence="8 9">
    <name type="scientific">Paenibacillus forsythiae</name>
    <dbReference type="NCBI Taxonomy" id="365616"/>
    <lineage>
        <taxon>Bacteria</taxon>
        <taxon>Bacillati</taxon>
        <taxon>Bacillota</taxon>
        <taxon>Bacilli</taxon>
        <taxon>Bacillales</taxon>
        <taxon>Paenibacillaceae</taxon>
        <taxon>Paenibacillus</taxon>
    </lineage>
</organism>
<dbReference type="InterPro" id="IPR015422">
    <property type="entry name" value="PyrdxlP-dep_Trfase_small"/>
</dbReference>
<name>A0ABU3HAC7_9BACL</name>
<dbReference type="Pfam" id="PF00155">
    <property type="entry name" value="Aminotran_1_2"/>
    <property type="match status" value="1"/>
</dbReference>
<dbReference type="InterPro" id="IPR004838">
    <property type="entry name" value="NHTrfase_class1_PyrdxlP-BS"/>
</dbReference>
<gene>
    <name evidence="8" type="ORF">J2Z22_003233</name>
</gene>
<comment type="similarity">
    <text evidence="2 6">Belongs to the class-I pyridoxal-phosphate-dependent aminotransferase family.</text>
</comment>
<evidence type="ECO:0000313" key="9">
    <source>
        <dbReference type="Proteomes" id="UP001248709"/>
    </source>
</evidence>
<keyword evidence="5" id="KW-0663">Pyridoxal phosphate</keyword>
<dbReference type="Proteomes" id="UP001248709">
    <property type="component" value="Unassembled WGS sequence"/>
</dbReference>
<feature type="domain" description="Aminotransferase class I/classII large" evidence="7">
    <location>
        <begin position="33"/>
        <end position="388"/>
    </location>
</feature>
<dbReference type="PANTHER" id="PTHR46383">
    <property type="entry name" value="ASPARTATE AMINOTRANSFERASE"/>
    <property type="match status" value="1"/>
</dbReference>
<dbReference type="InterPro" id="IPR015424">
    <property type="entry name" value="PyrdxlP-dep_Trfase"/>
</dbReference>
<accession>A0ABU3HAC7</accession>
<dbReference type="EMBL" id="JAUSUY010000013">
    <property type="protein sequence ID" value="MDT3427670.1"/>
    <property type="molecule type" value="Genomic_DNA"/>
</dbReference>
<evidence type="ECO:0000256" key="5">
    <source>
        <dbReference type="ARBA" id="ARBA00022898"/>
    </source>
</evidence>
<keyword evidence="4 6" id="KW-0808">Transferase</keyword>
<dbReference type="Gene3D" id="3.40.640.10">
    <property type="entry name" value="Type I PLP-dependent aspartate aminotransferase-like (Major domain)"/>
    <property type="match status" value="1"/>
</dbReference>
<dbReference type="InterPro" id="IPR004839">
    <property type="entry name" value="Aminotransferase_I/II_large"/>
</dbReference>
<dbReference type="SUPFAM" id="SSF53383">
    <property type="entry name" value="PLP-dependent transferases"/>
    <property type="match status" value="1"/>
</dbReference>